<feature type="domain" description="NmrA-like" evidence="4">
    <location>
        <begin position="5"/>
        <end position="217"/>
    </location>
</feature>
<dbReference type="InterPro" id="IPR008030">
    <property type="entry name" value="NmrA-like"/>
</dbReference>
<dbReference type="PANTHER" id="PTHR47706:SF1">
    <property type="entry name" value="CIPA-LIKE, PUTATIVE (AFU_ORTHOLOGUE AFUA_1G12460)-RELATED"/>
    <property type="match status" value="1"/>
</dbReference>
<dbReference type="GO" id="GO:0016491">
    <property type="term" value="F:oxidoreductase activity"/>
    <property type="evidence" value="ECO:0007669"/>
    <property type="project" value="UniProtKB-KW"/>
</dbReference>
<dbReference type="AlphaFoldDB" id="A0A558BSK3"/>
<feature type="domain" description="AB hydrolase-1" evidence="3">
    <location>
        <begin position="342"/>
        <end position="454"/>
    </location>
</feature>
<evidence type="ECO:0000259" key="3">
    <source>
        <dbReference type="Pfam" id="PF00561"/>
    </source>
</evidence>
<dbReference type="Proteomes" id="UP000317624">
    <property type="component" value="Unassembled WGS sequence"/>
</dbReference>
<dbReference type="Gene3D" id="3.40.50.720">
    <property type="entry name" value="NAD(P)-binding Rossmann-like Domain"/>
    <property type="match status" value="1"/>
</dbReference>
<dbReference type="Pfam" id="PF00561">
    <property type="entry name" value="Abhydrolase_1"/>
    <property type="match status" value="1"/>
</dbReference>
<dbReference type="RefSeq" id="WP_144850438.1">
    <property type="nucleotide sequence ID" value="NZ_VMRJ01000004.1"/>
</dbReference>
<keyword evidence="1" id="KW-0521">NADP</keyword>
<sequence>MNLPIVVAGGTGNLGRLIIEALLQRGATVRALVRPQTDPTKIADLTQLGVDVRPVDLADVAALTQACIGAGCVVSALAGLREVIVDTQSVLLAAAVAAGVPRFVPSDFCSDYTQQAAGLNRNFDLRREFQAHLDQAAIAATSILNGAFAEVLTYNIPLLDFKRQQVGYWEDADWKIDFTTIDDTAAFTAAAALDADSPRWLRIASFQLSPRELAAAAEAAGRGHFEVVRLGSRADFATHIQQARTANPAGEHELYASWQQMQYLLSMFSVQNNPLDNSRYTGLTWTNAQAVLAAPSEAAATPNSEAAYTDAELIKKLPGFTNHYATVNGVRLHYVEGGSGQPLVCLPGWPQTWYSFYPVAPALAERYRVIIVDIRGMGSSDKPATGYDKKTMAQDIYALMQHLGLPKVSLLGHDIGGMVAASFAFNYPEATEKLILADGAHPSDGMRYMSLLPAPGAFEAKMDAHQPYVWWMAFNQVKGLPEKLLAGRFQYLLDYLFAYVMLDESKMSAFDRAVYAAAYNEPESIRAANGWYQALGQDMADANAYTPLTMPVLGIGSYVSYENMRQSMPAMAPGAQVIGLLDSGHYMFEEKPELVVAAVLDFLK</sequence>
<protein>
    <submittedName>
        <fullName evidence="5">Alpha/beta fold hydrolase</fullName>
    </submittedName>
</protein>
<keyword evidence="5" id="KW-0378">Hydrolase</keyword>
<dbReference type="GO" id="GO:0016787">
    <property type="term" value="F:hydrolase activity"/>
    <property type="evidence" value="ECO:0007669"/>
    <property type="project" value="UniProtKB-KW"/>
</dbReference>
<dbReference type="PRINTS" id="PR00111">
    <property type="entry name" value="ABHYDROLASE"/>
</dbReference>
<dbReference type="InterPro" id="IPR000639">
    <property type="entry name" value="Epox_hydrolase-like"/>
</dbReference>
<dbReference type="InterPro" id="IPR036291">
    <property type="entry name" value="NAD(P)-bd_dom_sf"/>
</dbReference>
<dbReference type="Pfam" id="PF05368">
    <property type="entry name" value="NmrA"/>
    <property type="match status" value="1"/>
</dbReference>
<dbReference type="PANTHER" id="PTHR47706">
    <property type="entry name" value="NMRA-LIKE FAMILY PROTEIN"/>
    <property type="match status" value="1"/>
</dbReference>
<dbReference type="SUPFAM" id="SSF53474">
    <property type="entry name" value="alpha/beta-Hydrolases"/>
    <property type="match status" value="1"/>
</dbReference>
<evidence type="ECO:0000256" key="2">
    <source>
        <dbReference type="ARBA" id="ARBA00023002"/>
    </source>
</evidence>
<dbReference type="InterPro" id="IPR000073">
    <property type="entry name" value="AB_hydrolase_1"/>
</dbReference>
<dbReference type="Gene3D" id="3.40.50.1820">
    <property type="entry name" value="alpha/beta hydrolase"/>
    <property type="match status" value="1"/>
</dbReference>
<organism evidence="5 6">
    <name type="scientific">Hymenobacter setariae</name>
    <dbReference type="NCBI Taxonomy" id="2594794"/>
    <lineage>
        <taxon>Bacteria</taxon>
        <taxon>Pseudomonadati</taxon>
        <taxon>Bacteroidota</taxon>
        <taxon>Cytophagia</taxon>
        <taxon>Cytophagales</taxon>
        <taxon>Hymenobacteraceae</taxon>
        <taxon>Hymenobacter</taxon>
    </lineage>
</organism>
<name>A0A558BSK3_9BACT</name>
<gene>
    <name evidence="5" type="ORF">FNT36_17830</name>
</gene>
<comment type="caution">
    <text evidence="5">The sequence shown here is derived from an EMBL/GenBank/DDBJ whole genome shotgun (WGS) entry which is preliminary data.</text>
</comment>
<dbReference type="Gene3D" id="3.90.25.10">
    <property type="entry name" value="UDP-galactose 4-epimerase, domain 1"/>
    <property type="match status" value="1"/>
</dbReference>
<keyword evidence="2" id="KW-0560">Oxidoreductase</keyword>
<accession>A0A558BSK3</accession>
<evidence type="ECO:0000313" key="6">
    <source>
        <dbReference type="Proteomes" id="UP000317624"/>
    </source>
</evidence>
<dbReference type="OrthoDB" id="2987348at2"/>
<reference evidence="5 6" key="1">
    <citation type="submission" date="2019-07" db="EMBL/GenBank/DDBJ databases">
        <title>Hymenobacter sp. straun FUR1 Genome sequencing and assembly.</title>
        <authorList>
            <person name="Chhetri G."/>
        </authorList>
    </citation>
    <scope>NUCLEOTIDE SEQUENCE [LARGE SCALE GENOMIC DNA]</scope>
    <source>
        <strain evidence="5 6">Fur1</strain>
    </source>
</reference>
<dbReference type="PRINTS" id="PR00412">
    <property type="entry name" value="EPOXHYDRLASE"/>
</dbReference>
<evidence type="ECO:0000256" key="1">
    <source>
        <dbReference type="ARBA" id="ARBA00022857"/>
    </source>
</evidence>
<keyword evidence="6" id="KW-1185">Reference proteome</keyword>
<dbReference type="InterPro" id="IPR029058">
    <property type="entry name" value="AB_hydrolase_fold"/>
</dbReference>
<dbReference type="EMBL" id="VMRJ01000004">
    <property type="protein sequence ID" value="TVT39506.1"/>
    <property type="molecule type" value="Genomic_DNA"/>
</dbReference>
<dbReference type="InterPro" id="IPR051609">
    <property type="entry name" value="NmrA/Isoflavone_reductase-like"/>
</dbReference>
<dbReference type="SUPFAM" id="SSF51735">
    <property type="entry name" value="NAD(P)-binding Rossmann-fold domains"/>
    <property type="match status" value="1"/>
</dbReference>
<evidence type="ECO:0000259" key="4">
    <source>
        <dbReference type="Pfam" id="PF05368"/>
    </source>
</evidence>
<proteinExistence type="predicted"/>
<evidence type="ECO:0000313" key="5">
    <source>
        <dbReference type="EMBL" id="TVT39506.1"/>
    </source>
</evidence>